<feature type="repeat" description="ANK" evidence="7">
    <location>
        <begin position="223"/>
        <end position="255"/>
    </location>
</feature>
<feature type="repeat" description="ANK" evidence="7">
    <location>
        <begin position="190"/>
        <end position="222"/>
    </location>
</feature>
<feature type="repeat" description="ANK" evidence="7">
    <location>
        <begin position="450"/>
        <end position="482"/>
    </location>
</feature>
<feature type="repeat" description="ANK" evidence="7">
    <location>
        <begin position="738"/>
        <end position="770"/>
    </location>
</feature>
<keyword evidence="8" id="KW-0808">Transferase</keyword>
<feature type="repeat" description="ANK" evidence="7">
    <location>
        <begin position="380"/>
        <end position="416"/>
    </location>
</feature>
<evidence type="ECO:0000256" key="1">
    <source>
        <dbReference type="ARBA" id="ARBA00022676"/>
    </source>
</evidence>
<dbReference type="Proteomes" id="UP000663860">
    <property type="component" value="Unassembled WGS sequence"/>
</dbReference>
<feature type="repeat" description="ANK" evidence="7">
    <location>
        <begin position="103"/>
        <end position="135"/>
    </location>
</feature>
<feature type="repeat" description="ANK" evidence="7">
    <location>
        <begin position="705"/>
        <end position="737"/>
    </location>
</feature>
<dbReference type="Gene3D" id="3.90.228.10">
    <property type="match status" value="1"/>
</dbReference>
<evidence type="ECO:0000256" key="3">
    <source>
        <dbReference type="ARBA" id="ARBA00022737"/>
    </source>
</evidence>
<dbReference type="InterPro" id="IPR036770">
    <property type="entry name" value="Ankyrin_rpt-contain_sf"/>
</dbReference>
<dbReference type="EC" id="2.4.2.-" evidence="8"/>
<gene>
    <name evidence="12" type="ORF">IZO911_LOCUS43209</name>
</gene>
<feature type="repeat" description="ANK" evidence="7">
    <location>
        <begin position="417"/>
        <end position="449"/>
    </location>
</feature>
<dbReference type="Pfam" id="PF00023">
    <property type="entry name" value="Ank"/>
    <property type="match status" value="3"/>
</dbReference>
<dbReference type="SUPFAM" id="SSF48403">
    <property type="entry name" value="Ankyrin repeat"/>
    <property type="match status" value="3"/>
</dbReference>
<keyword evidence="3" id="KW-0677">Repeat</keyword>
<evidence type="ECO:0000256" key="8">
    <source>
        <dbReference type="RuleBase" id="RU362114"/>
    </source>
</evidence>
<evidence type="ECO:0000313" key="13">
    <source>
        <dbReference type="Proteomes" id="UP000663860"/>
    </source>
</evidence>
<dbReference type="Pfam" id="PF12796">
    <property type="entry name" value="Ank_2"/>
    <property type="match status" value="6"/>
</dbReference>
<evidence type="ECO:0000256" key="5">
    <source>
        <dbReference type="ARBA" id="ARBA00024347"/>
    </source>
</evidence>
<evidence type="ECO:0000259" key="11">
    <source>
        <dbReference type="PROSITE" id="PS51059"/>
    </source>
</evidence>
<feature type="repeat" description="ANK" evidence="7">
    <location>
        <begin position="293"/>
        <end position="325"/>
    </location>
</feature>
<feature type="compositionally biased region" description="Polar residues" evidence="9">
    <location>
        <begin position="870"/>
        <end position="893"/>
    </location>
</feature>
<dbReference type="AlphaFoldDB" id="A0A815QSC0"/>
<feature type="repeat" description="ANK" evidence="7">
    <location>
        <begin position="621"/>
        <end position="650"/>
    </location>
</feature>
<keyword evidence="2" id="KW-0548">Nucleotidyltransferase</keyword>
<dbReference type="PROSITE" id="PS50297">
    <property type="entry name" value="ANK_REP_REGION"/>
    <property type="match status" value="14"/>
</dbReference>
<dbReference type="Gene3D" id="6.20.320.10">
    <property type="match status" value="1"/>
</dbReference>
<evidence type="ECO:0000256" key="7">
    <source>
        <dbReference type="PROSITE-ProRule" id="PRU00023"/>
    </source>
</evidence>
<comment type="similarity">
    <text evidence="5">Belongs to the ARTD/PARP family.</text>
</comment>
<dbReference type="InterPro" id="IPR002110">
    <property type="entry name" value="Ankyrin_rpt"/>
</dbReference>
<feature type="repeat" description="ANK" evidence="7">
    <location>
        <begin position="70"/>
        <end position="102"/>
    </location>
</feature>
<evidence type="ECO:0000259" key="10">
    <source>
        <dbReference type="PROSITE" id="PS50105"/>
    </source>
</evidence>
<feature type="repeat" description="ANK" evidence="7">
    <location>
        <begin position="585"/>
        <end position="617"/>
    </location>
</feature>
<dbReference type="Pfam" id="PF07647">
    <property type="entry name" value="SAM_2"/>
    <property type="match status" value="1"/>
</dbReference>
<feature type="domain" description="PARP catalytic" evidence="11">
    <location>
        <begin position="971"/>
        <end position="1194"/>
    </location>
</feature>
<dbReference type="SMART" id="SM00454">
    <property type="entry name" value="SAM"/>
    <property type="match status" value="1"/>
</dbReference>
<dbReference type="Gene3D" id="1.10.150.50">
    <property type="entry name" value="Transcription Factor, Ets-1"/>
    <property type="match status" value="1"/>
</dbReference>
<protein>
    <recommendedName>
        <fullName evidence="8">Poly [ADP-ribose] polymerase</fullName>
        <shortName evidence="8">PARP</shortName>
        <ecNumber evidence="8">2.4.2.-</ecNumber>
    </recommendedName>
</protein>
<dbReference type="InterPro" id="IPR012317">
    <property type="entry name" value="Poly(ADP-ribose)pol_cat_dom"/>
</dbReference>
<dbReference type="PRINTS" id="PR01415">
    <property type="entry name" value="ANKYRIN"/>
</dbReference>
<dbReference type="PROSITE" id="PS50088">
    <property type="entry name" value="ANK_REPEAT"/>
    <property type="match status" value="16"/>
</dbReference>
<feature type="repeat" description="ANK" evidence="7">
    <location>
        <begin position="256"/>
        <end position="292"/>
    </location>
</feature>
<reference evidence="12" key="1">
    <citation type="submission" date="2021-02" db="EMBL/GenBank/DDBJ databases">
        <authorList>
            <person name="Nowell W R."/>
        </authorList>
    </citation>
    <scope>NUCLEOTIDE SEQUENCE</scope>
</reference>
<accession>A0A815QSC0</accession>
<keyword evidence="1 8" id="KW-0328">Glycosyltransferase</keyword>
<evidence type="ECO:0000256" key="6">
    <source>
        <dbReference type="ARBA" id="ARBA00033987"/>
    </source>
</evidence>
<keyword evidence="4 7" id="KW-0040">ANK repeat</keyword>
<comment type="catalytic activity">
    <reaction evidence="6">
        <text>NAD(+) + (ADP-D-ribosyl)n-acceptor = nicotinamide + (ADP-D-ribosyl)n+1-acceptor + H(+).</text>
        <dbReference type="EC" id="2.4.2.30"/>
    </reaction>
</comment>
<organism evidence="12 13">
    <name type="scientific">Adineta steineri</name>
    <dbReference type="NCBI Taxonomy" id="433720"/>
    <lineage>
        <taxon>Eukaryota</taxon>
        <taxon>Metazoa</taxon>
        <taxon>Spiralia</taxon>
        <taxon>Gnathifera</taxon>
        <taxon>Rotifera</taxon>
        <taxon>Eurotatoria</taxon>
        <taxon>Bdelloidea</taxon>
        <taxon>Adinetida</taxon>
        <taxon>Adinetidae</taxon>
        <taxon>Adineta</taxon>
    </lineage>
</organism>
<feature type="compositionally biased region" description="Low complexity" evidence="9">
    <location>
        <begin position="839"/>
        <end position="853"/>
    </location>
</feature>
<evidence type="ECO:0000313" key="12">
    <source>
        <dbReference type="EMBL" id="CAF1466324.1"/>
    </source>
</evidence>
<evidence type="ECO:0000256" key="9">
    <source>
        <dbReference type="SAM" id="MobiDB-lite"/>
    </source>
</evidence>
<dbReference type="GO" id="GO:0016779">
    <property type="term" value="F:nucleotidyltransferase activity"/>
    <property type="evidence" value="ECO:0007669"/>
    <property type="project" value="UniProtKB-KW"/>
</dbReference>
<dbReference type="SUPFAM" id="SSF47769">
    <property type="entry name" value="SAM/Pointed domain"/>
    <property type="match status" value="1"/>
</dbReference>
<keyword evidence="8" id="KW-0520">NAD</keyword>
<dbReference type="SUPFAM" id="SSF56399">
    <property type="entry name" value="ADP-ribosylation"/>
    <property type="match status" value="1"/>
</dbReference>
<dbReference type="InterPro" id="IPR013761">
    <property type="entry name" value="SAM/pointed_sf"/>
</dbReference>
<dbReference type="Gene3D" id="1.25.40.20">
    <property type="entry name" value="Ankyrin repeat-containing domain"/>
    <property type="match status" value="6"/>
</dbReference>
<dbReference type="PROSITE" id="PS50105">
    <property type="entry name" value="SAM_DOMAIN"/>
    <property type="match status" value="1"/>
</dbReference>
<proteinExistence type="inferred from homology"/>
<dbReference type="SMART" id="SM00248">
    <property type="entry name" value="ANK"/>
    <property type="match status" value="19"/>
</dbReference>
<dbReference type="PANTHER" id="PTHR24171">
    <property type="entry name" value="ANKYRIN REPEAT DOMAIN-CONTAINING PROTEIN 39-RELATED"/>
    <property type="match status" value="1"/>
</dbReference>
<dbReference type="PROSITE" id="PS51059">
    <property type="entry name" value="PARP_CATALYTIC"/>
    <property type="match status" value="1"/>
</dbReference>
<name>A0A815QSC0_9BILA</name>
<dbReference type="PANTHER" id="PTHR24171:SF8">
    <property type="entry name" value="BRCA1-ASSOCIATED RING DOMAIN PROTEIN 1"/>
    <property type="match status" value="1"/>
</dbReference>
<feature type="repeat" description="ANK" evidence="7">
    <location>
        <begin position="771"/>
        <end position="803"/>
    </location>
</feature>
<dbReference type="InterPro" id="IPR001660">
    <property type="entry name" value="SAM"/>
</dbReference>
<dbReference type="GO" id="GO:0003950">
    <property type="term" value="F:NAD+ poly-ADP-ribosyltransferase activity"/>
    <property type="evidence" value="ECO:0007669"/>
    <property type="project" value="UniProtKB-UniRule"/>
</dbReference>
<feature type="region of interest" description="Disordered" evidence="9">
    <location>
        <begin position="832"/>
        <end position="893"/>
    </location>
</feature>
<feature type="domain" description="SAM" evidence="10">
    <location>
        <begin position="927"/>
        <end position="972"/>
    </location>
</feature>
<feature type="repeat" description="ANK" evidence="7">
    <location>
        <begin position="37"/>
        <end position="69"/>
    </location>
</feature>
<feature type="repeat" description="ANK" evidence="7">
    <location>
        <begin position="552"/>
        <end position="584"/>
    </location>
</feature>
<dbReference type="Pfam" id="PF00644">
    <property type="entry name" value="PARP"/>
    <property type="match status" value="1"/>
</dbReference>
<sequence length="1196" mass="132494">MDEILKELFEACRNGDLVKVKNLITPENINAQDLLGRKSTPLHFSSGFGRKDVVEYLLSQNANVHMKDDGGLIPLHNAASFGHAEVVQLLLNHHSDVNALDSWNYSPLAEAASKGKVDVCLILIQHGADPNLKNSDGKCALDLADSSTRPVLTGEYRKDELLEAARSGNEEKLLSLLTSTNVNCHASDGRKSTPLHLAAGYNRLAICKILLEHGADVLCKDKGGLVPLHNAASYGHYEVAELLIEHGAQINASDLWQYTPIHEAASKSRVDVYYEVAELLIEHGAQINASDLWQYTPIHEAASKSRVDVCTLLLSHGADPTLPNCHSKTALDIAASRELRDRILYEYNGYSFLDAIHHGDMSRIKKLLTNETINFRHFKTENSPLHIACMSSSGKHRRQILEMLIRRNALMNILNAEQLAPIHICAAADSCDLIEILLKNNVDINLLDGQGQSSLHHAVKGGHINACRLLLSHKIDTLIVSSCGQTASDIALTSNIQQLLMTCANDKIVSTPSITDLELQLLEASKSGDLDVVKHVLTFNPTLVNCRDALGRNSTPLHFAAGYNRLQVVEYLLLMGADVTARDKGGLVPLHNSCSYGHFEVTALLLKHGASPQIADLWKVTPLHESAAKGKFEICKLLMKYGADTNKKNRDGAIPLDLVKERDSDVADLLRGDSAILDLAKKGNLERLRKLITSENVNCRDPLGRNSTPLHLAAGYNHYEIAQFLLENGSDPNAVDKGGLIALHNASSFGHVDVATLLINYHSDVNARDNWSYTPLHEAASKGRTQLCSLLLSHGANPHLRNQDNQTPLDLASADDVKSLLMDSMSVPISPTLSIGNHSRTTTTTLSTRETTSILGAETNDNHNSRRRLSSASNQSPTISQHHVTSGDGSMSLVTDDERREQALHMTMDEFLSLCQFQSSQQQDTLRELFERECITLDILAEMTHNDLKEIGIHAYGERHKLLKGIERLYKQAKDPWSNVPDRGSIFIELDSNDREYRLVEDELQSTIREHKDSCGGIFTRYIVLKIEKIRNRRLWDRYCHRRNEIADDNNGHENERLLFHGSPFLNSIMNKGFDERHASIAGMFGAGIYFAENSSKSNQYIYGIGGGNGCLVHKDKSCYICSRQMLLCRVCLGRSFLQFSASKLAHAPPGHHSVIGRPSQGGLVYPEYVIYRGEQAYPEYSITYKLLNPINNDND</sequence>
<comment type="caution">
    <text evidence="12">The sequence shown here is derived from an EMBL/GenBank/DDBJ whole genome shotgun (WGS) entry which is preliminary data.</text>
</comment>
<dbReference type="EMBL" id="CAJNOE010002067">
    <property type="protein sequence ID" value="CAF1466324.1"/>
    <property type="molecule type" value="Genomic_DNA"/>
</dbReference>
<evidence type="ECO:0000256" key="4">
    <source>
        <dbReference type="ARBA" id="ARBA00023043"/>
    </source>
</evidence>
<evidence type="ECO:0000256" key="2">
    <source>
        <dbReference type="ARBA" id="ARBA00022695"/>
    </source>
</evidence>